<evidence type="ECO:0000313" key="3">
    <source>
        <dbReference type="Proteomes" id="UP001500187"/>
    </source>
</evidence>
<reference evidence="3" key="1">
    <citation type="journal article" date="2019" name="Int. J. Syst. Evol. Microbiol.">
        <title>The Global Catalogue of Microorganisms (GCM) 10K type strain sequencing project: providing services to taxonomists for standard genome sequencing and annotation.</title>
        <authorList>
            <consortium name="The Broad Institute Genomics Platform"/>
            <consortium name="The Broad Institute Genome Sequencing Center for Infectious Disease"/>
            <person name="Wu L."/>
            <person name="Ma J."/>
        </authorList>
    </citation>
    <scope>NUCLEOTIDE SEQUENCE [LARGE SCALE GENOMIC DNA]</scope>
    <source>
        <strain evidence="3">JCM 18541</strain>
    </source>
</reference>
<keyword evidence="1" id="KW-1133">Transmembrane helix</keyword>
<evidence type="ECO:0008006" key="4">
    <source>
        <dbReference type="Google" id="ProtNLM"/>
    </source>
</evidence>
<dbReference type="Pfam" id="PF14029">
    <property type="entry name" value="DUF4244"/>
    <property type="match status" value="1"/>
</dbReference>
<comment type="caution">
    <text evidence="2">The sequence shown here is derived from an EMBL/GenBank/DDBJ whole genome shotgun (WGS) entry which is preliminary data.</text>
</comment>
<keyword evidence="1" id="KW-0812">Transmembrane</keyword>
<dbReference type="RefSeq" id="WP_345443984.1">
    <property type="nucleotide sequence ID" value="NZ_BAABKP010000001.1"/>
</dbReference>
<dbReference type="InterPro" id="IPR025338">
    <property type="entry name" value="DUF4244"/>
</dbReference>
<protein>
    <recommendedName>
        <fullName evidence="4">DUF4244 domain-containing protein</fullName>
    </recommendedName>
</protein>
<dbReference type="EMBL" id="BAABKP010000001">
    <property type="protein sequence ID" value="GAA4788979.1"/>
    <property type="molecule type" value="Genomic_DNA"/>
</dbReference>
<name>A0ABP9B3C2_9MICC</name>
<organism evidence="2 3">
    <name type="scientific">Rothia endophytica</name>
    <dbReference type="NCBI Taxonomy" id="1324766"/>
    <lineage>
        <taxon>Bacteria</taxon>
        <taxon>Bacillati</taxon>
        <taxon>Actinomycetota</taxon>
        <taxon>Actinomycetes</taxon>
        <taxon>Micrococcales</taxon>
        <taxon>Micrococcaceae</taxon>
        <taxon>Rothia</taxon>
    </lineage>
</organism>
<proteinExistence type="predicted"/>
<keyword evidence="1" id="KW-0472">Membrane</keyword>
<keyword evidence="3" id="KW-1185">Reference proteome</keyword>
<dbReference type="Proteomes" id="UP001500187">
    <property type="component" value="Unassembled WGS sequence"/>
</dbReference>
<gene>
    <name evidence="2" type="ORF">GCM10023352_03510</name>
</gene>
<evidence type="ECO:0000313" key="2">
    <source>
        <dbReference type="EMBL" id="GAA4788979.1"/>
    </source>
</evidence>
<feature type="transmembrane region" description="Helical" evidence="1">
    <location>
        <begin position="48"/>
        <end position="66"/>
    </location>
</feature>
<evidence type="ECO:0000256" key="1">
    <source>
        <dbReference type="SAM" id="Phobius"/>
    </source>
</evidence>
<accession>A0ABP9B3C2</accession>
<sequence length="87" mass="8942">MSYPTTTPSHSLVSAEDWGEEAPTAPALIGELVTSLDDPEAGATTAEYGIVMLAAVGFAGLLVVILKSDEVRELLLGIVRNALSTGA</sequence>